<evidence type="ECO:0000313" key="4">
    <source>
        <dbReference type="Proteomes" id="UP001170651"/>
    </source>
</evidence>
<reference evidence="3 4" key="1">
    <citation type="journal article" date="2023" name="Int. J. Syst. Evol. Microbiol.">
        <title>The observation of taxonomic boundaries for the 16SrII and 16SrXXV phytoplasmas using genome-based delimitation.</title>
        <authorList>
            <person name="Rodrigues Jardim B."/>
            <person name="Tran-Nguyen L.T.T."/>
            <person name="Gambley C."/>
            <person name="Al-Sadi A.M."/>
            <person name="Al-Subhi A.M."/>
            <person name="Foissac X."/>
            <person name="Salar P."/>
            <person name="Cai H."/>
            <person name="Yang J.Y."/>
            <person name="Davis R."/>
            <person name="Jones L."/>
            <person name="Rodoni B."/>
            <person name="Constable F.E."/>
        </authorList>
    </citation>
    <scope>NUCLEOTIDE SEQUENCE [LARGE SCALE GENOMIC DNA]</scope>
    <source>
        <strain evidence="3">BAWM-OMN-P26</strain>
    </source>
</reference>
<feature type="domain" description="CARD" evidence="2">
    <location>
        <begin position="1"/>
        <end position="63"/>
    </location>
</feature>
<comment type="caution">
    <text evidence="3">The sequence shown here is derived from an EMBL/GenBank/DDBJ whole genome shotgun (WGS) entry which is preliminary data.</text>
</comment>
<evidence type="ECO:0000259" key="2">
    <source>
        <dbReference type="PROSITE" id="PS50209"/>
    </source>
</evidence>
<dbReference type="RefSeq" id="WP_193622170.1">
    <property type="nucleotide sequence ID" value="NZ_JALQCT010000013.1"/>
</dbReference>
<dbReference type="InterPro" id="IPR001315">
    <property type="entry name" value="CARD"/>
</dbReference>
<protein>
    <recommendedName>
        <fullName evidence="2">CARD domain-containing protein</fullName>
    </recommendedName>
</protein>
<accession>A0A9K3WSI3</accession>
<keyword evidence="1" id="KW-1133">Transmembrane helix</keyword>
<dbReference type="EMBL" id="JAOSIW010000012">
    <property type="protein sequence ID" value="MDO8054606.1"/>
    <property type="molecule type" value="Genomic_DNA"/>
</dbReference>
<evidence type="ECO:0000313" key="3">
    <source>
        <dbReference type="EMBL" id="MDO8054606.1"/>
    </source>
</evidence>
<name>A0A9K3WSI3_9MOLU</name>
<keyword evidence="1" id="KW-0472">Membrane</keyword>
<proteinExistence type="predicted"/>
<keyword evidence="4" id="KW-1185">Reference proteome</keyword>
<gene>
    <name evidence="3" type="ORF">OC696_01850</name>
</gene>
<dbReference type="PROSITE" id="PS50209">
    <property type="entry name" value="CARD"/>
    <property type="match status" value="1"/>
</dbReference>
<feature type="transmembrane region" description="Helical" evidence="1">
    <location>
        <begin position="220"/>
        <end position="241"/>
    </location>
</feature>
<evidence type="ECO:0000256" key="1">
    <source>
        <dbReference type="SAM" id="Phobius"/>
    </source>
</evidence>
<sequence>MNQTQKLKQELKTLSSEDEDKLKTFLDDIREQNILNIEEIENINQKDLKNNIDELLLKILEKQEKIYITLINKVKKNNSLIMKKIVNQTKEDTAKLLEISLYFANNKDIKYQLNNIKLEIESNKKNSAIYFQTKGEEFMLEAETQQNNQDYLTSNLKYDRAKYNFAKSIDQFNDIKGQINLIVHQILIPKNNLPEIEIKNSSEYITLDENNNTINNDLKYWKPTLIVFMITNCLIIIHFAYKLIIYKMYKITKPNLNMNKFQV</sequence>
<dbReference type="AlphaFoldDB" id="A0A9K3WSI3"/>
<keyword evidence="1" id="KW-0812">Transmembrane</keyword>
<organism evidence="3 4">
    <name type="scientific">Candidatus Phytoplasma australasiaticum subsp. australasiaticum</name>
    <dbReference type="NCBI Taxonomy" id="2832407"/>
    <lineage>
        <taxon>Bacteria</taxon>
        <taxon>Bacillati</taxon>
        <taxon>Mycoplasmatota</taxon>
        <taxon>Mollicutes</taxon>
        <taxon>Acholeplasmatales</taxon>
        <taxon>Acholeplasmataceae</taxon>
        <taxon>Candidatus Phytoplasma</taxon>
        <taxon>16SrII (Peanut WB group)</taxon>
        <taxon>Candidatus Phytoplasma australasiaticum</taxon>
    </lineage>
</organism>
<dbReference type="Proteomes" id="UP001170651">
    <property type="component" value="Unassembled WGS sequence"/>
</dbReference>